<dbReference type="Gene3D" id="3.30.465.10">
    <property type="match status" value="1"/>
</dbReference>
<dbReference type="InterPro" id="IPR016166">
    <property type="entry name" value="FAD-bd_PCMH"/>
</dbReference>
<dbReference type="SUPFAM" id="SSF56176">
    <property type="entry name" value="FAD-binding/transporter-associated domain-like"/>
    <property type="match status" value="1"/>
</dbReference>
<comment type="cofactor">
    <cofactor evidence="1">
        <name>FAD</name>
        <dbReference type="ChEBI" id="CHEBI:57692"/>
    </cofactor>
</comment>
<dbReference type="PANTHER" id="PTHR42973:SF39">
    <property type="entry name" value="FAD-BINDING PCMH-TYPE DOMAIN-CONTAINING PROTEIN"/>
    <property type="match status" value="1"/>
</dbReference>
<evidence type="ECO:0000256" key="2">
    <source>
        <dbReference type="ARBA" id="ARBA00005466"/>
    </source>
</evidence>
<dbReference type="InterPro" id="IPR050416">
    <property type="entry name" value="FAD-linked_Oxidoreductase"/>
</dbReference>
<dbReference type="GO" id="GO:0016491">
    <property type="term" value="F:oxidoreductase activity"/>
    <property type="evidence" value="ECO:0007669"/>
    <property type="project" value="UniProtKB-KW"/>
</dbReference>
<dbReference type="InterPro" id="IPR012951">
    <property type="entry name" value="BBE"/>
</dbReference>
<dbReference type="InterPro" id="IPR036318">
    <property type="entry name" value="FAD-bd_PCMH-like_sf"/>
</dbReference>
<dbReference type="Pfam" id="PF08031">
    <property type="entry name" value="BBE"/>
    <property type="match status" value="1"/>
</dbReference>
<evidence type="ECO:0000313" key="9">
    <source>
        <dbReference type="Proteomes" id="UP000518300"/>
    </source>
</evidence>
<dbReference type="InterPro" id="IPR016167">
    <property type="entry name" value="FAD-bd_PCMH_sub1"/>
</dbReference>
<evidence type="ECO:0000256" key="3">
    <source>
        <dbReference type="ARBA" id="ARBA00022630"/>
    </source>
</evidence>
<dbReference type="AlphaFoldDB" id="A0A848LMA2"/>
<evidence type="ECO:0000259" key="7">
    <source>
        <dbReference type="PROSITE" id="PS51387"/>
    </source>
</evidence>
<dbReference type="Gene3D" id="3.40.462.20">
    <property type="match status" value="1"/>
</dbReference>
<dbReference type="Gene3D" id="3.30.43.10">
    <property type="entry name" value="Uridine Diphospho-n-acetylenolpyruvylglucosamine Reductase, domain 2"/>
    <property type="match status" value="1"/>
</dbReference>
<keyword evidence="4" id="KW-0274">FAD</keyword>
<dbReference type="PANTHER" id="PTHR42973">
    <property type="entry name" value="BINDING OXIDOREDUCTASE, PUTATIVE (AFU_ORTHOLOGUE AFUA_1G17690)-RELATED"/>
    <property type="match status" value="1"/>
</dbReference>
<evidence type="ECO:0000313" key="8">
    <source>
        <dbReference type="EMBL" id="NMO18763.1"/>
    </source>
</evidence>
<proteinExistence type="inferred from homology"/>
<evidence type="ECO:0000256" key="4">
    <source>
        <dbReference type="ARBA" id="ARBA00022827"/>
    </source>
</evidence>
<keyword evidence="5" id="KW-0560">Oxidoreductase</keyword>
<keyword evidence="9" id="KW-1185">Reference proteome</keyword>
<feature type="domain" description="FAD-binding PCMH-type" evidence="7">
    <location>
        <begin position="75"/>
        <end position="251"/>
    </location>
</feature>
<dbReference type="EMBL" id="JABBJJ010000153">
    <property type="protein sequence ID" value="NMO18763.1"/>
    <property type="molecule type" value="Genomic_DNA"/>
</dbReference>
<evidence type="ECO:0000256" key="5">
    <source>
        <dbReference type="ARBA" id="ARBA00023002"/>
    </source>
</evidence>
<name>A0A848LMA2_9BACT</name>
<dbReference type="GO" id="GO:0071949">
    <property type="term" value="F:FAD binding"/>
    <property type="evidence" value="ECO:0007669"/>
    <property type="project" value="InterPro"/>
</dbReference>
<dbReference type="RefSeq" id="WP_169348026.1">
    <property type="nucleotide sequence ID" value="NZ_JABBJJ010000153.1"/>
</dbReference>
<gene>
    <name evidence="8" type="ORF">HG543_28435</name>
</gene>
<protein>
    <submittedName>
        <fullName evidence="8">FAD-binding oxidoreductase</fullName>
    </submittedName>
</protein>
<evidence type="ECO:0000256" key="1">
    <source>
        <dbReference type="ARBA" id="ARBA00001974"/>
    </source>
</evidence>
<dbReference type="PROSITE" id="PS51387">
    <property type="entry name" value="FAD_PCMH"/>
    <property type="match status" value="1"/>
</dbReference>
<organism evidence="8 9">
    <name type="scientific">Pyxidicoccus fallax</name>
    <dbReference type="NCBI Taxonomy" id="394095"/>
    <lineage>
        <taxon>Bacteria</taxon>
        <taxon>Pseudomonadati</taxon>
        <taxon>Myxococcota</taxon>
        <taxon>Myxococcia</taxon>
        <taxon>Myxococcales</taxon>
        <taxon>Cystobacterineae</taxon>
        <taxon>Myxococcaceae</taxon>
        <taxon>Pyxidicoccus</taxon>
    </lineage>
</organism>
<sequence length="518" mass="57431">MSHSPSHVKDGQLVPSTPSSPAETLRGNALSPNQVTEGASPLDTDWAPLRDVGIEVVTRDDAAYAQARKNYNTRVARYPAAIAFCASSEHVSVTYHFARQRQLAFRVRGGRHSYEELSLMDDGLIIDVSRLKQFKLLERDGEFHALVGAGMRQEDIYQRVGALGFVFPAGTAPTVGVSGVAQGGGIGMMSRAFGLTLDNIVSIQLVKPSGELAVVSESSQGLDGELFWALRGGGGGNFGIVTAYTFRLHRVPELTVFEMRWRYEQFIEVMRYWQKWAPETDRNLTCQLTFETRGTMDAGSNPMEVHAEGLYLGSPEALQHLLEPWARAVKPLEGYPRVERKSFCETTEFFASFDGPPHPYKTTGAFAYESLPEEALKTLVRFLDTAPSRQCSLWMQSFGGAFADKAPGDTAFFHRKARFILEFVGAWKTGSLVGAQCARWSQGLRDALLPHTHGTYVNFVDLSLSTPGTDKAHQKFLGMYYGDNVQRLRDIKTRVDPDNVFDFEQSIPLLTKAPEPAR</sequence>
<reference evidence="8 9" key="1">
    <citation type="submission" date="2020-04" db="EMBL/GenBank/DDBJ databases">
        <title>Draft genome of Pyxidicoccus fallax type strain.</title>
        <authorList>
            <person name="Whitworth D.E."/>
        </authorList>
    </citation>
    <scope>NUCLEOTIDE SEQUENCE [LARGE SCALE GENOMIC DNA]</scope>
    <source>
        <strain evidence="8 9">DSM 14698</strain>
    </source>
</reference>
<keyword evidence="3" id="KW-0285">Flavoprotein</keyword>
<dbReference type="InterPro" id="IPR006094">
    <property type="entry name" value="Oxid_FAD_bind_N"/>
</dbReference>
<accession>A0A848LMA2</accession>
<comment type="similarity">
    <text evidence="2">Belongs to the oxygen-dependent FAD-linked oxidoreductase family.</text>
</comment>
<comment type="caution">
    <text evidence="8">The sequence shown here is derived from an EMBL/GenBank/DDBJ whole genome shotgun (WGS) entry which is preliminary data.</text>
</comment>
<evidence type="ECO:0000256" key="6">
    <source>
        <dbReference type="SAM" id="MobiDB-lite"/>
    </source>
</evidence>
<dbReference type="Pfam" id="PF01565">
    <property type="entry name" value="FAD_binding_4"/>
    <property type="match status" value="1"/>
</dbReference>
<dbReference type="Proteomes" id="UP000518300">
    <property type="component" value="Unassembled WGS sequence"/>
</dbReference>
<feature type="region of interest" description="Disordered" evidence="6">
    <location>
        <begin position="1"/>
        <end position="44"/>
    </location>
</feature>
<dbReference type="InterPro" id="IPR016169">
    <property type="entry name" value="FAD-bd_PCMH_sub2"/>
</dbReference>